<evidence type="ECO:0000313" key="2">
    <source>
        <dbReference type="EMBL" id="KAK9073402.1"/>
    </source>
</evidence>
<gene>
    <name evidence="2" type="ORF">SSX86_007726</name>
</gene>
<sequence length="106" mass="11471">MHSTSAARSMKETTSLTKRSTKVTPNLTTSRSTKKESVIRSRIHGGDGSSKDKCDEFVCLPNGELVRLRSGSMASDSATKVGLGGYVVSKVFVYLPFKAQLRSIKS</sequence>
<organism evidence="2 3">
    <name type="scientific">Deinandra increscens subsp. villosa</name>
    <dbReference type="NCBI Taxonomy" id="3103831"/>
    <lineage>
        <taxon>Eukaryota</taxon>
        <taxon>Viridiplantae</taxon>
        <taxon>Streptophyta</taxon>
        <taxon>Embryophyta</taxon>
        <taxon>Tracheophyta</taxon>
        <taxon>Spermatophyta</taxon>
        <taxon>Magnoliopsida</taxon>
        <taxon>eudicotyledons</taxon>
        <taxon>Gunneridae</taxon>
        <taxon>Pentapetalae</taxon>
        <taxon>asterids</taxon>
        <taxon>campanulids</taxon>
        <taxon>Asterales</taxon>
        <taxon>Asteraceae</taxon>
        <taxon>Asteroideae</taxon>
        <taxon>Heliantheae alliance</taxon>
        <taxon>Madieae</taxon>
        <taxon>Madiinae</taxon>
        <taxon>Deinandra</taxon>
    </lineage>
</organism>
<protein>
    <submittedName>
        <fullName evidence="2">Uncharacterized protein</fullName>
    </submittedName>
</protein>
<keyword evidence="3" id="KW-1185">Reference proteome</keyword>
<dbReference type="EMBL" id="JBCNJP010000009">
    <property type="protein sequence ID" value="KAK9073402.1"/>
    <property type="molecule type" value="Genomic_DNA"/>
</dbReference>
<reference evidence="2 3" key="1">
    <citation type="submission" date="2024-04" db="EMBL/GenBank/DDBJ databases">
        <title>The reference genome of an endangered Asteraceae, Deinandra increscens subsp. villosa, native to the Central Coast of California.</title>
        <authorList>
            <person name="Guilliams M."/>
            <person name="Hasenstab-Lehman K."/>
            <person name="Meyer R."/>
            <person name="Mcevoy S."/>
        </authorList>
    </citation>
    <scope>NUCLEOTIDE SEQUENCE [LARGE SCALE GENOMIC DNA]</scope>
    <source>
        <tissue evidence="2">Leaf</tissue>
    </source>
</reference>
<evidence type="ECO:0000313" key="3">
    <source>
        <dbReference type="Proteomes" id="UP001408789"/>
    </source>
</evidence>
<accession>A0AAP0DIL2</accession>
<dbReference type="Proteomes" id="UP001408789">
    <property type="component" value="Unassembled WGS sequence"/>
</dbReference>
<evidence type="ECO:0000256" key="1">
    <source>
        <dbReference type="SAM" id="MobiDB-lite"/>
    </source>
</evidence>
<name>A0AAP0DIL2_9ASTR</name>
<dbReference type="AlphaFoldDB" id="A0AAP0DIL2"/>
<comment type="caution">
    <text evidence="2">The sequence shown here is derived from an EMBL/GenBank/DDBJ whole genome shotgun (WGS) entry which is preliminary data.</text>
</comment>
<proteinExistence type="predicted"/>
<feature type="compositionally biased region" description="Polar residues" evidence="1">
    <location>
        <begin position="1"/>
        <end position="31"/>
    </location>
</feature>
<feature type="region of interest" description="Disordered" evidence="1">
    <location>
        <begin position="1"/>
        <end position="51"/>
    </location>
</feature>